<evidence type="ECO:0000256" key="1">
    <source>
        <dbReference type="SAM" id="Coils"/>
    </source>
</evidence>
<feature type="non-terminal residue" evidence="3">
    <location>
        <position position="1"/>
    </location>
</feature>
<dbReference type="OMA" id="ENEWAVQ"/>
<gene>
    <name evidence="3" type="ORF">KFL_000660370</name>
</gene>
<organism evidence="3 4">
    <name type="scientific">Klebsormidium nitens</name>
    <name type="common">Green alga</name>
    <name type="synonym">Ulothrix nitens</name>
    <dbReference type="NCBI Taxonomy" id="105231"/>
    <lineage>
        <taxon>Eukaryota</taxon>
        <taxon>Viridiplantae</taxon>
        <taxon>Streptophyta</taxon>
        <taxon>Klebsormidiophyceae</taxon>
        <taxon>Klebsormidiales</taxon>
        <taxon>Klebsormidiaceae</taxon>
        <taxon>Klebsormidium</taxon>
    </lineage>
</organism>
<evidence type="ECO:0000313" key="4">
    <source>
        <dbReference type="Proteomes" id="UP000054558"/>
    </source>
</evidence>
<sequence length="468" mass="51637">GSLRAGEGTGGSALQMGYKDLEKGQKTGLSVKLTFAEKVEDFFKKIVVYGYYNGNITQPENRFPSTPLSEDIWKFAGVKVLEKTTEVDAVLVYINEATLQAMHHFWLHLAVSLTGSENGAYIAESESVTNAVAFEFDEEEYSSRNERGASNHSSPTRTGAGPSEAVRPTKVTTNVRDLVPLRSVVHELPIRIPARYSGEQENCFLQHVPDINKWLRKSGCEAKLASINGDGAVEKQLVKEVVGFVAANMRALWGTPLQQAEDARHMASATNLAVDGEGGLRAATFIPDELCDPDKIENMTGTVFTTPYLRFLEIPIPEANPDNKVRIKPGQDFKKGLELLVNCTMPELLRGDKHQPDQIAKRLAATRVRYAKSAMVAINKVAVNQKIAEEREREERQLAQLAGEENEWAVQAAGMTVQMPAVQSHGLATLQEQLELRLIEAREEVRLLEAALAGASKVDSEVRKRKRA</sequence>
<keyword evidence="1" id="KW-0175">Coiled coil</keyword>
<feature type="coiled-coil region" evidence="1">
    <location>
        <begin position="431"/>
        <end position="458"/>
    </location>
</feature>
<feature type="region of interest" description="Disordered" evidence="2">
    <location>
        <begin position="141"/>
        <end position="169"/>
    </location>
</feature>
<dbReference type="Proteomes" id="UP000054558">
    <property type="component" value="Unassembled WGS sequence"/>
</dbReference>
<protein>
    <submittedName>
        <fullName evidence="3">Uncharacterized protein</fullName>
    </submittedName>
</protein>
<proteinExistence type="predicted"/>
<dbReference type="EMBL" id="DF237015">
    <property type="protein sequence ID" value="GAQ80942.1"/>
    <property type="molecule type" value="Genomic_DNA"/>
</dbReference>
<name>A0A1Y1HSZ3_KLENI</name>
<dbReference type="AlphaFoldDB" id="A0A1Y1HSZ3"/>
<evidence type="ECO:0000256" key="2">
    <source>
        <dbReference type="SAM" id="MobiDB-lite"/>
    </source>
</evidence>
<accession>A0A1Y1HSZ3</accession>
<keyword evidence="4" id="KW-1185">Reference proteome</keyword>
<reference evidence="3 4" key="1">
    <citation type="journal article" date="2014" name="Nat. Commun.">
        <title>Klebsormidium flaccidum genome reveals primary factors for plant terrestrial adaptation.</title>
        <authorList>
            <person name="Hori K."/>
            <person name="Maruyama F."/>
            <person name="Fujisawa T."/>
            <person name="Togashi T."/>
            <person name="Yamamoto N."/>
            <person name="Seo M."/>
            <person name="Sato S."/>
            <person name="Yamada T."/>
            <person name="Mori H."/>
            <person name="Tajima N."/>
            <person name="Moriyama T."/>
            <person name="Ikeuchi M."/>
            <person name="Watanabe M."/>
            <person name="Wada H."/>
            <person name="Kobayashi K."/>
            <person name="Saito M."/>
            <person name="Masuda T."/>
            <person name="Sasaki-Sekimoto Y."/>
            <person name="Mashiguchi K."/>
            <person name="Awai K."/>
            <person name="Shimojima M."/>
            <person name="Masuda S."/>
            <person name="Iwai M."/>
            <person name="Nobusawa T."/>
            <person name="Narise T."/>
            <person name="Kondo S."/>
            <person name="Saito H."/>
            <person name="Sato R."/>
            <person name="Murakawa M."/>
            <person name="Ihara Y."/>
            <person name="Oshima-Yamada Y."/>
            <person name="Ohtaka K."/>
            <person name="Satoh M."/>
            <person name="Sonobe K."/>
            <person name="Ishii M."/>
            <person name="Ohtani R."/>
            <person name="Kanamori-Sato M."/>
            <person name="Honoki R."/>
            <person name="Miyazaki D."/>
            <person name="Mochizuki H."/>
            <person name="Umetsu J."/>
            <person name="Higashi K."/>
            <person name="Shibata D."/>
            <person name="Kamiya Y."/>
            <person name="Sato N."/>
            <person name="Nakamura Y."/>
            <person name="Tabata S."/>
            <person name="Ida S."/>
            <person name="Kurokawa K."/>
            <person name="Ohta H."/>
        </authorList>
    </citation>
    <scope>NUCLEOTIDE SEQUENCE [LARGE SCALE GENOMIC DNA]</scope>
    <source>
        <strain evidence="3 4">NIES-2285</strain>
    </source>
</reference>
<evidence type="ECO:0000313" key="3">
    <source>
        <dbReference type="EMBL" id="GAQ80942.1"/>
    </source>
</evidence>